<dbReference type="EMBL" id="JAJGNA010000001">
    <property type="protein sequence ID" value="MCC4307046.1"/>
    <property type="molecule type" value="Genomic_DNA"/>
</dbReference>
<name>A0A9Q3UJ83_9GAMM</name>
<dbReference type="GO" id="GO:0004527">
    <property type="term" value="F:exonuclease activity"/>
    <property type="evidence" value="ECO:0007669"/>
    <property type="project" value="UniProtKB-KW"/>
</dbReference>
<comment type="caution">
    <text evidence="1">The sequence shown here is derived from an EMBL/GenBank/DDBJ whole genome shotgun (WGS) entry which is preliminary data.</text>
</comment>
<evidence type="ECO:0000313" key="1">
    <source>
        <dbReference type="EMBL" id="MCC4307046.1"/>
    </source>
</evidence>
<keyword evidence="1" id="KW-0436">Ligase</keyword>
<evidence type="ECO:0000313" key="2">
    <source>
        <dbReference type="Proteomes" id="UP001108027"/>
    </source>
</evidence>
<sequence>MTKDQSTPPLIVPTDQGLYCAAGDFHIDPWRPVPRAVLTHAHADHARTGSQRYFAQADGVPLLRHRLGNQDFEPLDYGERRRFGAVRVSLHSAGHVLGSSQVRVEHDDGRVWVFTGDFKRDADPTCAPFEVVPCDTLITEATFALPCYRWPPVERVGERIHHWWSAHPDRPCVLFTYALGKAQRVLAALTAHTDRTVHLHGAMVPLTDLYRRAGVSMLPTEPVSALPRGHDFSGALILAPPSAAGSPWMRRFKNASTGFASGWMRIRGNRRRRGYDYGFELSDHADWPALLRTVRDCGARTVLTTHGRSDELVRYLREVEGVDARALSTLYGGEDD</sequence>
<dbReference type="SUPFAM" id="SSF56281">
    <property type="entry name" value="Metallo-hydrolase/oxidoreductase"/>
    <property type="match status" value="1"/>
</dbReference>
<protein>
    <submittedName>
        <fullName evidence="1">Ligase-associated DNA damage response exonuclease</fullName>
        <ecNumber evidence="1">3.1.-.-</ecNumber>
    </submittedName>
</protein>
<dbReference type="InterPro" id="IPR050698">
    <property type="entry name" value="MBL"/>
</dbReference>
<reference evidence="1" key="1">
    <citation type="submission" date="2021-10" db="EMBL/GenBank/DDBJ databases">
        <title>The diversity and Nitrogen Metabolism of Culturable Nitrate-Utilizing Bacteria Within the Oxygen Minimum Zone of the Changjiang (Yangtze River)Estuary.</title>
        <authorList>
            <person name="Zhang D."/>
            <person name="Zheng J."/>
            <person name="Liu S."/>
            <person name="He W."/>
        </authorList>
    </citation>
    <scope>NUCLEOTIDE SEQUENCE</scope>
    <source>
        <strain evidence="1">FXH-223</strain>
    </source>
</reference>
<dbReference type="EC" id="3.1.-.-" evidence="1"/>
<dbReference type="InterPro" id="IPR036866">
    <property type="entry name" value="RibonucZ/Hydroxyglut_hydro"/>
</dbReference>
<proteinExistence type="predicted"/>
<dbReference type="NCBIfam" id="TIGR04122">
    <property type="entry name" value="Xnuc_lig_assoc"/>
    <property type="match status" value="1"/>
</dbReference>
<keyword evidence="2" id="KW-1185">Reference proteome</keyword>
<gene>
    <name evidence="1" type="ORF">LL252_00555</name>
</gene>
<dbReference type="RefSeq" id="WP_228232146.1">
    <property type="nucleotide sequence ID" value="NZ_JAJGNA010000001.1"/>
</dbReference>
<dbReference type="AlphaFoldDB" id="A0A9Q3UJ83"/>
<keyword evidence="1" id="KW-0269">Exonuclease</keyword>
<keyword evidence="1" id="KW-0540">Nuclease</keyword>
<dbReference type="Gene3D" id="3.60.15.10">
    <property type="entry name" value="Ribonuclease Z/Hydroxyacylglutathione hydrolase-like"/>
    <property type="match status" value="1"/>
</dbReference>
<dbReference type="GO" id="GO:0004521">
    <property type="term" value="F:RNA endonuclease activity"/>
    <property type="evidence" value="ECO:0007669"/>
    <property type="project" value="TreeGrafter"/>
</dbReference>
<dbReference type="PANTHER" id="PTHR11203:SF49">
    <property type="entry name" value="BLL1145 PROTEIN"/>
    <property type="match status" value="1"/>
</dbReference>
<organism evidence="1 2">
    <name type="scientific">Alloalcanivorax marinus</name>
    <dbReference type="NCBI Taxonomy" id="1177169"/>
    <lineage>
        <taxon>Bacteria</taxon>
        <taxon>Pseudomonadati</taxon>
        <taxon>Pseudomonadota</taxon>
        <taxon>Gammaproteobacteria</taxon>
        <taxon>Oceanospirillales</taxon>
        <taxon>Alcanivoracaceae</taxon>
        <taxon>Alloalcanivorax</taxon>
    </lineage>
</organism>
<dbReference type="Proteomes" id="UP001108027">
    <property type="component" value="Unassembled WGS sequence"/>
</dbReference>
<accession>A0A9Q3UJ83</accession>
<keyword evidence="1" id="KW-0378">Hydrolase</keyword>
<dbReference type="PANTHER" id="PTHR11203">
    <property type="entry name" value="CLEAVAGE AND POLYADENYLATION SPECIFICITY FACTOR FAMILY MEMBER"/>
    <property type="match status" value="1"/>
</dbReference>
<dbReference type="InterPro" id="IPR026360">
    <property type="entry name" value="Xnuc_lig_assoc"/>
</dbReference>
<dbReference type="GO" id="GO:0016874">
    <property type="term" value="F:ligase activity"/>
    <property type="evidence" value="ECO:0007669"/>
    <property type="project" value="UniProtKB-KW"/>
</dbReference>